<reference evidence="1 2" key="2">
    <citation type="submission" date="2020-07" db="EMBL/GenBank/DDBJ databases">
        <title>Genome assembly of wild tea tree DASZ reveals pedigree and selection history of tea varieties.</title>
        <authorList>
            <person name="Zhang W."/>
        </authorList>
    </citation>
    <scope>NUCLEOTIDE SEQUENCE [LARGE SCALE GENOMIC DNA]</scope>
    <source>
        <strain evidence="2">cv. G240</strain>
        <tissue evidence="1">Leaf</tissue>
    </source>
</reference>
<evidence type="ECO:0000313" key="2">
    <source>
        <dbReference type="Proteomes" id="UP000593564"/>
    </source>
</evidence>
<dbReference type="EMBL" id="JACBKZ010000010">
    <property type="protein sequence ID" value="KAF5940896.1"/>
    <property type="molecule type" value="Genomic_DNA"/>
</dbReference>
<protein>
    <submittedName>
        <fullName evidence="1">Uncharacterized protein</fullName>
    </submittedName>
</protein>
<dbReference type="Proteomes" id="UP000593564">
    <property type="component" value="Unassembled WGS sequence"/>
</dbReference>
<proteinExistence type="predicted"/>
<organism evidence="1 2">
    <name type="scientific">Camellia sinensis</name>
    <name type="common">Tea plant</name>
    <name type="synonym">Thea sinensis</name>
    <dbReference type="NCBI Taxonomy" id="4442"/>
    <lineage>
        <taxon>Eukaryota</taxon>
        <taxon>Viridiplantae</taxon>
        <taxon>Streptophyta</taxon>
        <taxon>Embryophyta</taxon>
        <taxon>Tracheophyta</taxon>
        <taxon>Spermatophyta</taxon>
        <taxon>Magnoliopsida</taxon>
        <taxon>eudicotyledons</taxon>
        <taxon>Gunneridae</taxon>
        <taxon>Pentapetalae</taxon>
        <taxon>asterids</taxon>
        <taxon>Ericales</taxon>
        <taxon>Theaceae</taxon>
        <taxon>Camellia</taxon>
    </lineage>
</organism>
<gene>
    <name evidence="1" type="ORF">HYC85_022063</name>
</gene>
<keyword evidence="2" id="KW-1185">Reference proteome</keyword>
<sequence>MKQISRTKWIVKRKDTSSLHIEGIANTKTCNMSCTGLKGIMQSIKDIYRSRNVRLMS</sequence>
<name>A0A7J7GN60_CAMSI</name>
<reference evidence="2" key="1">
    <citation type="journal article" date="2020" name="Nat. Commun.">
        <title>Genome assembly of wild tea tree DASZ reveals pedigree and selection history of tea varieties.</title>
        <authorList>
            <person name="Zhang W."/>
            <person name="Zhang Y."/>
            <person name="Qiu H."/>
            <person name="Guo Y."/>
            <person name="Wan H."/>
            <person name="Zhang X."/>
            <person name="Scossa F."/>
            <person name="Alseekh S."/>
            <person name="Zhang Q."/>
            <person name="Wang P."/>
            <person name="Xu L."/>
            <person name="Schmidt M.H."/>
            <person name="Jia X."/>
            <person name="Li D."/>
            <person name="Zhu A."/>
            <person name="Guo F."/>
            <person name="Chen W."/>
            <person name="Ni D."/>
            <person name="Usadel B."/>
            <person name="Fernie A.R."/>
            <person name="Wen W."/>
        </authorList>
    </citation>
    <scope>NUCLEOTIDE SEQUENCE [LARGE SCALE GENOMIC DNA]</scope>
    <source>
        <strain evidence="2">cv. G240</strain>
    </source>
</reference>
<comment type="caution">
    <text evidence="1">The sequence shown here is derived from an EMBL/GenBank/DDBJ whole genome shotgun (WGS) entry which is preliminary data.</text>
</comment>
<dbReference type="AlphaFoldDB" id="A0A7J7GN60"/>
<accession>A0A7J7GN60</accession>
<evidence type="ECO:0000313" key="1">
    <source>
        <dbReference type="EMBL" id="KAF5940896.1"/>
    </source>
</evidence>